<dbReference type="PANTHER" id="PTHR38593:SF1">
    <property type="entry name" value="BLR2558 PROTEIN"/>
    <property type="match status" value="1"/>
</dbReference>
<keyword evidence="4" id="KW-1185">Reference proteome</keyword>
<proteinExistence type="predicted"/>
<evidence type="ECO:0000313" key="3">
    <source>
        <dbReference type="EMBL" id="MCY0146543.1"/>
    </source>
</evidence>
<protein>
    <submittedName>
        <fullName evidence="3">DUF4142 domain-containing protein</fullName>
    </submittedName>
</protein>
<dbReference type="RefSeq" id="WP_267652203.1">
    <property type="nucleotide sequence ID" value="NZ_JAOVZR010000001.1"/>
</dbReference>
<dbReference type="InterPro" id="IPR025419">
    <property type="entry name" value="DUF4142"/>
</dbReference>
<dbReference type="EMBL" id="JAOVZR010000001">
    <property type="protein sequence ID" value="MCY0146543.1"/>
    <property type="molecule type" value="Genomic_DNA"/>
</dbReference>
<dbReference type="Pfam" id="PF13628">
    <property type="entry name" value="DUF4142"/>
    <property type="match status" value="1"/>
</dbReference>
<evidence type="ECO:0000256" key="1">
    <source>
        <dbReference type="SAM" id="SignalP"/>
    </source>
</evidence>
<name>A0ABT3Z444_9HYPH</name>
<evidence type="ECO:0000313" key="4">
    <source>
        <dbReference type="Proteomes" id="UP001073227"/>
    </source>
</evidence>
<sequence>MRHSILSLALVPMLFTAPAIAADAMNDLQIAHTAYTAGDIDIRYAHLALALSDNADVRDFATTMVRDHAAVNDAAIALVTELKVTPEDNALSQALVKGAADKRAELMSLEGEAFDCAYATNELAYHQVVNKTIAESFLPAVTVAPLKDLLEDALATFTQHEGHAEHMVAQLGCAS</sequence>
<evidence type="ECO:0000259" key="2">
    <source>
        <dbReference type="Pfam" id="PF13628"/>
    </source>
</evidence>
<keyword evidence="1" id="KW-0732">Signal</keyword>
<feature type="domain" description="DUF4142" evidence="2">
    <location>
        <begin position="26"/>
        <end position="167"/>
    </location>
</feature>
<comment type="caution">
    <text evidence="3">The sequence shown here is derived from an EMBL/GenBank/DDBJ whole genome shotgun (WGS) entry which is preliminary data.</text>
</comment>
<dbReference type="Proteomes" id="UP001073227">
    <property type="component" value="Unassembled WGS sequence"/>
</dbReference>
<gene>
    <name evidence="3" type="ORF">OEG84_02110</name>
</gene>
<accession>A0ABT3Z444</accession>
<feature type="signal peptide" evidence="1">
    <location>
        <begin position="1"/>
        <end position="21"/>
    </location>
</feature>
<reference evidence="3" key="1">
    <citation type="submission" date="2022-10" db="EMBL/GenBank/DDBJ databases">
        <title>Hoeflea sp. G2-23, isolated from marine algae.</title>
        <authorList>
            <person name="Kristyanto S."/>
            <person name="Kim J.M."/>
            <person name="Jeon C.O."/>
        </authorList>
    </citation>
    <scope>NUCLEOTIDE SEQUENCE</scope>
    <source>
        <strain evidence="3">G2-23</strain>
    </source>
</reference>
<feature type="chain" id="PRO_5045764242" evidence="1">
    <location>
        <begin position="22"/>
        <end position="175"/>
    </location>
</feature>
<dbReference type="PANTHER" id="PTHR38593">
    <property type="entry name" value="BLR2558 PROTEIN"/>
    <property type="match status" value="1"/>
</dbReference>
<organism evidence="3 4">
    <name type="scientific">Hoeflea algicola</name>
    <dbReference type="NCBI Taxonomy" id="2983763"/>
    <lineage>
        <taxon>Bacteria</taxon>
        <taxon>Pseudomonadati</taxon>
        <taxon>Pseudomonadota</taxon>
        <taxon>Alphaproteobacteria</taxon>
        <taxon>Hyphomicrobiales</taxon>
        <taxon>Rhizobiaceae</taxon>
        <taxon>Hoeflea</taxon>
    </lineage>
</organism>